<keyword evidence="2" id="KW-1185">Reference proteome</keyword>
<evidence type="ECO:0000313" key="1">
    <source>
        <dbReference type="EMBL" id="QHV94018.1"/>
    </source>
</evidence>
<proteinExistence type="predicted"/>
<evidence type="ECO:0000313" key="2">
    <source>
        <dbReference type="Proteomes" id="UP000464577"/>
    </source>
</evidence>
<dbReference type="Proteomes" id="UP000464577">
    <property type="component" value="Chromosome"/>
</dbReference>
<dbReference type="RefSeq" id="WP_162384439.1">
    <property type="nucleotide sequence ID" value="NZ_CP045997.1"/>
</dbReference>
<accession>A0A6P1VNL9</accession>
<sequence length="94" mass="10873">MIKRNPPTAIVTIMNREALLYAEKAPITQTAPKCYQYLIEKYSRLLHIDKINRRDGIPTDSYTGSYDPINKEIVVIKGEPILVKSAKRFPYMKM</sequence>
<name>A0A6P1VNL9_9BACT</name>
<dbReference type="AlphaFoldDB" id="A0A6P1VNL9"/>
<dbReference type="EMBL" id="CP045997">
    <property type="protein sequence ID" value="QHV94018.1"/>
    <property type="molecule type" value="Genomic_DNA"/>
</dbReference>
<organism evidence="1 2">
    <name type="scientific">Spirosoma endbachense</name>
    <dbReference type="NCBI Taxonomy" id="2666025"/>
    <lineage>
        <taxon>Bacteria</taxon>
        <taxon>Pseudomonadati</taxon>
        <taxon>Bacteroidota</taxon>
        <taxon>Cytophagia</taxon>
        <taxon>Cytophagales</taxon>
        <taxon>Cytophagaceae</taxon>
        <taxon>Spirosoma</taxon>
    </lineage>
</organism>
<gene>
    <name evidence="1" type="ORF">GJR95_02795</name>
</gene>
<dbReference type="KEGG" id="senf:GJR95_02795"/>
<reference evidence="1 2" key="1">
    <citation type="submission" date="2019-11" db="EMBL/GenBank/DDBJ databases">
        <title>Spirosoma endbachense sp. nov., isolated from a natural salt meadow.</title>
        <authorList>
            <person name="Rojas J."/>
            <person name="Ambika Manirajan B."/>
            <person name="Ratering S."/>
            <person name="Suarez C."/>
            <person name="Geissler-Plaum R."/>
            <person name="Schnell S."/>
        </authorList>
    </citation>
    <scope>NUCLEOTIDE SEQUENCE [LARGE SCALE GENOMIC DNA]</scope>
    <source>
        <strain evidence="1 2">I-24</strain>
    </source>
</reference>
<protein>
    <submittedName>
        <fullName evidence="1">Uncharacterized protein</fullName>
    </submittedName>
</protein>